<dbReference type="OrthoDB" id="10668182at2759"/>
<accession>A0A5B8MMH1</accession>
<sequence length="286" mass="31735">MWQRFARSSRALAAVGLAGGAMVVTRHWVQESGERNRTRIVSPEVLVPKALRIVMASCEGAGAVHTAPDILKAALDVWKATDGIAMLFTASEDGRLGPNGRPVSIHLTPKLVKSSDASSANWCDRLWIATNVHTEKVAELNKDPKCSIGAYDRSGNYFVMQGEVCSVVRRSDGPFYKAVHEGIWKENWVLWNFFQSGPNDERFVLLEFIPRKISLVSTKFAINAESNSWRPAKLVRDVRPESGSGPRSPRAKGGVDLGEWRVAEVAREERLKRLRGNFDVRGKPIT</sequence>
<gene>
    <name evidence="1" type="ORF">A3770_04p30700</name>
</gene>
<dbReference type="Proteomes" id="UP000316726">
    <property type="component" value="Chromosome 4"/>
</dbReference>
<evidence type="ECO:0000313" key="1">
    <source>
        <dbReference type="EMBL" id="QDZ20552.1"/>
    </source>
</evidence>
<dbReference type="AlphaFoldDB" id="A0A5B8MMH1"/>
<proteinExistence type="predicted"/>
<dbReference type="InterPro" id="IPR012349">
    <property type="entry name" value="Split_barrel_FMN-bd"/>
</dbReference>
<dbReference type="Gene3D" id="2.30.110.10">
    <property type="entry name" value="Electron Transport, Fmn-binding Protein, Chain A"/>
    <property type="match status" value="1"/>
</dbReference>
<name>A0A5B8MMH1_9CHLO</name>
<protein>
    <submittedName>
        <fullName evidence="1">Uncharacterized protein</fullName>
    </submittedName>
</protein>
<keyword evidence="2" id="KW-1185">Reference proteome</keyword>
<dbReference type="EMBL" id="CP031037">
    <property type="protein sequence ID" value="QDZ20552.1"/>
    <property type="molecule type" value="Genomic_DNA"/>
</dbReference>
<reference evidence="1 2" key="1">
    <citation type="submission" date="2018-07" db="EMBL/GenBank/DDBJ databases">
        <title>The complete nuclear genome of the prasinophyte Chloropicon primus (CCMP1205).</title>
        <authorList>
            <person name="Pombert J.-F."/>
            <person name="Otis C."/>
            <person name="Turmel M."/>
            <person name="Lemieux C."/>
        </authorList>
    </citation>
    <scope>NUCLEOTIDE SEQUENCE [LARGE SCALE GENOMIC DNA]</scope>
    <source>
        <strain evidence="1 2">CCMP1205</strain>
    </source>
</reference>
<organism evidence="1 2">
    <name type="scientific">Chloropicon primus</name>
    <dbReference type="NCBI Taxonomy" id="1764295"/>
    <lineage>
        <taxon>Eukaryota</taxon>
        <taxon>Viridiplantae</taxon>
        <taxon>Chlorophyta</taxon>
        <taxon>Chloropicophyceae</taxon>
        <taxon>Chloropicales</taxon>
        <taxon>Chloropicaceae</taxon>
        <taxon>Chloropicon</taxon>
    </lineage>
</organism>
<dbReference type="SUPFAM" id="SSF50475">
    <property type="entry name" value="FMN-binding split barrel"/>
    <property type="match status" value="1"/>
</dbReference>
<evidence type="ECO:0000313" key="2">
    <source>
        <dbReference type="Proteomes" id="UP000316726"/>
    </source>
</evidence>